<dbReference type="AlphaFoldDB" id="A0A2U2DVE9"/>
<keyword evidence="2" id="KW-1185">Reference proteome</keyword>
<evidence type="ECO:0000313" key="1">
    <source>
        <dbReference type="EMBL" id="PWE57271.1"/>
    </source>
</evidence>
<organism evidence="1 2">
    <name type="scientific">Metarhizobium album</name>
    <dbReference type="NCBI Taxonomy" id="2182425"/>
    <lineage>
        <taxon>Bacteria</taxon>
        <taxon>Pseudomonadati</taxon>
        <taxon>Pseudomonadota</taxon>
        <taxon>Alphaproteobacteria</taxon>
        <taxon>Hyphomicrobiales</taxon>
        <taxon>Rhizobiaceae</taxon>
        <taxon>Metarhizobium</taxon>
    </lineage>
</organism>
<proteinExistence type="predicted"/>
<accession>A0A2U2DVE9</accession>
<protein>
    <submittedName>
        <fullName evidence="1">Uncharacterized protein</fullName>
    </submittedName>
</protein>
<sequence length="89" mass="9313">MPELKDIPGPRHHGAYPERAADCRNAIEPAYMDHVNAGTEDEEKLAAGELSDVMIALSNRASHAGWSTEEADAAITAIAGGYVSGSCSS</sequence>
<dbReference type="RefSeq" id="WP_109457375.1">
    <property type="nucleotide sequence ID" value="NZ_QFBC01000002.1"/>
</dbReference>
<evidence type="ECO:0000313" key="2">
    <source>
        <dbReference type="Proteomes" id="UP000245252"/>
    </source>
</evidence>
<gene>
    <name evidence="1" type="ORF">DEM27_06440</name>
</gene>
<dbReference type="Proteomes" id="UP000245252">
    <property type="component" value="Unassembled WGS sequence"/>
</dbReference>
<reference evidence="1 2" key="1">
    <citation type="submission" date="2018-05" db="EMBL/GenBank/DDBJ databases">
        <title>The draft genome of strain NS-104.</title>
        <authorList>
            <person name="Hang P."/>
            <person name="Jiang J."/>
        </authorList>
    </citation>
    <scope>NUCLEOTIDE SEQUENCE [LARGE SCALE GENOMIC DNA]</scope>
    <source>
        <strain evidence="1 2">NS-104</strain>
    </source>
</reference>
<dbReference type="EMBL" id="QFBC01000002">
    <property type="protein sequence ID" value="PWE57271.1"/>
    <property type="molecule type" value="Genomic_DNA"/>
</dbReference>
<comment type="caution">
    <text evidence="1">The sequence shown here is derived from an EMBL/GenBank/DDBJ whole genome shotgun (WGS) entry which is preliminary data.</text>
</comment>
<name>A0A2U2DVE9_9HYPH</name>
<dbReference type="OrthoDB" id="7774794at2"/>